<sequence>MNLDLIEQVRAYHQDTFGEHIETAPLKAIIAQWPALSRGLSRQIKNEDLAPIRLLIRRQLTKAKRESHQRAFQHLLVYLSERGLYQLPKMEAHLVKSQQTRWLERVYSQSGRSYELNQWYQTCKARFLKTRETPSFAFVALAFSLEVAPVSLTHLTRLLAKREVHRPAKTECSPTLSITLIHHRKLDTEEALRYRTRYALTPFVYCLLESVPTTRLSETQLLEQINLKLEDTSLFFQSPCDYKAVTECQWVSQYALPSTLLLDLSTPERHVSPYAHLKQTTMILPKLKTTPPSEKWPHESSLYPLMRQEPNLNLLREKVRARKPSPLHDTNIVVYFLDKYTQALILDGGPVKPNLSHTTIYRYTSLKKHLIDYPLAYHDALEEDTLNQWAQTVYKALPTGDVQSHMRKFFYFLAEQSLTEQLDLSHFVIPTRPPSVNAFCIKPNEFAFVLVDLLTQANTSWTERLLRAVGAILSFHGMLRRGEILRLRLKDILSSNKLDGQYFELIVRETDEGGTKSGKPRWVRICLPAEQARLVHRLLKLKKGEPNTQPLITLPNESLSIRANRYLLPISESLKARFGQGVVFHHLRHSGARVLYEQLLRLAYERLITRSDEYDDHAFLLQTDTVHIRFHYWLEKFEFSSLNGSALFDVLGSQIGHALYATTRFSYLHDIDWLPEILFGDERAYSHSELRYLFGLSPNSNDIARLIKNLNLSVYSQSLTERRRDPVKLSQKAVIAAMLKYKPNDTVPSYREPLEHLWEYSQAPEGFYRHCERSCLLGSQHRLSYQTLSALLKCSPQHRDKSLKSAATMAFDDIDMEGLNQTKPYFILRANTKSQIQALAALVTGTELGAFSIKLTHHLNKSHRSLPKECLKESQRLFGKLKLGHHISDTRLRKSKSHIALTCYHPWITDEKCSQQACQEMKSLATLLHTYGQ</sequence>
<proteinExistence type="predicted"/>
<dbReference type="InterPro" id="IPR013762">
    <property type="entry name" value="Integrase-like_cat_sf"/>
</dbReference>
<name>A0ABT7XW56_9VIBR</name>
<dbReference type="Gene3D" id="1.10.443.10">
    <property type="entry name" value="Intergrase catalytic core"/>
    <property type="match status" value="1"/>
</dbReference>
<keyword evidence="3" id="KW-1185">Reference proteome</keyword>
<dbReference type="InterPro" id="IPR011010">
    <property type="entry name" value="DNA_brk_join_enz"/>
</dbReference>
<dbReference type="RefSeq" id="WP_289960332.1">
    <property type="nucleotide sequence ID" value="NZ_JAUEOZ010000001.1"/>
</dbReference>
<dbReference type="EMBL" id="JAUEOZ010000001">
    <property type="protein sequence ID" value="MDN2480010.1"/>
    <property type="molecule type" value="Genomic_DNA"/>
</dbReference>
<reference evidence="2" key="1">
    <citation type="submission" date="2024-05" db="EMBL/GenBank/DDBJ databases">
        <title>Genome Sequences of Four Agar- Degrading Marine Bacteria.</title>
        <authorList>
            <person name="Phillips E.K."/>
            <person name="Shaffer J.C."/>
            <person name="Henson M.W."/>
            <person name="Temperton B."/>
            <person name="Thrash C.J."/>
            <person name="Martin M.O."/>
        </authorList>
    </citation>
    <scope>NUCLEOTIDE SEQUENCE</scope>
    <source>
        <strain evidence="2">EKP203</strain>
    </source>
</reference>
<keyword evidence="1" id="KW-0233">DNA recombination</keyword>
<gene>
    <name evidence="2" type="ORF">QWJ08_01030</name>
</gene>
<evidence type="ECO:0000313" key="3">
    <source>
        <dbReference type="Proteomes" id="UP001169719"/>
    </source>
</evidence>
<dbReference type="SUPFAM" id="SSF56349">
    <property type="entry name" value="DNA breaking-rejoining enzymes"/>
    <property type="match status" value="1"/>
</dbReference>
<evidence type="ECO:0000313" key="2">
    <source>
        <dbReference type="EMBL" id="MDN2480010.1"/>
    </source>
</evidence>
<accession>A0ABT7XW56</accession>
<evidence type="ECO:0008006" key="4">
    <source>
        <dbReference type="Google" id="ProtNLM"/>
    </source>
</evidence>
<evidence type="ECO:0000256" key="1">
    <source>
        <dbReference type="ARBA" id="ARBA00023172"/>
    </source>
</evidence>
<comment type="caution">
    <text evidence="2">The sequence shown here is derived from an EMBL/GenBank/DDBJ whole genome shotgun (WGS) entry which is preliminary data.</text>
</comment>
<dbReference type="Proteomes" id="UP001169719">
    <property type="component" value="Unassembled WGS sequence"/>
</dbReference>
<organism evidence="2 3">
    <name type="scientific">Vibrio agarivorans</name>
    <dbReference type="NCBI Taxonomy" id="153622"/>
    <lineage>
        <taxon>Bacteria</taxon>
        <taxon>Pseudomonadati</taxon>
        <taxon>Pseudomonadota</taxon>
        <taxon>Gammaproteobacteria</taxon>
        <taxon>Vibrionales</taxon>
        <taxon>Vibrionaceae</taxon>
        <taxon>Vibrio</taxon>
    </lineage>
</organism>
<protein>
    <recommendedName>
        <fullName evidence="4">Site-specific integrase</fullName>
    </recommendedName>
</protein>